<accession>A0A6L9U2S7</accession>
<dbReference type="Pfam" id="PF13788">
    <property type="entry name" value="DUF4180"/>
    <property type="match status" value="1"/>
</dbReference>
<gene>
    <name evidence="2" type="ORF">GR212_03070</name>
</gene>
<feature type="domain" description="DUF4180" evidence="1">
    <location>
        <begin position="9"/>
        <end position="118"/>
    </location>
</feature>
<dbReference type="InterPro" id="IPR025438">
    <property type="entry name" value="DUF4180"/>
</dbReference>
<dbReference type="AlphaFoldDB" id="A0A6L9U2S7"/>
<proteinExistence type="predicted"/>
<dbReference type="Proteomes" id="UP000483035">
    <property type="component" value="Unassembled WGS sequence"/>
</dbReference>
<name>A0A6L9U2S7_9HYPH</name>
<sequence>MYTVKDFSGRKVVIGDDSGPLLASERDVNDWISAAWDADAKLVVVPTSRLNEEFFQLSTRIAGAIIQKFVNYRSQLVILGDISQWVAGSNALRDFVYESNKGREVWFLPDMDALAQRLQPTAQS</sequence>
<dbReference type="RefSeq" id="WP_163984969.1">
    <property type="nucleotide sequence ID" value="NZ_WUEY01000001.1"/>
</dbReference>
<reference evidence="2 3" key="1">
    <citation type="submission" date="2019-12" db="EMBL/GenBank/DDBJ databases">
        <title>Rhizobium genotypes associated with high levels of biological nitrogen fixation by grain legumes in a temperate-maritime cropping system.</title>
        <authorList>
            <person name="Maluk M."/>
            <person name="Francesc Ferrando Molina F."/>
            <person name="Lopez Del Egido L."/>
            <person name="Lafos M."/>
            <person name="Langarica-Fuentes A."/>
            <person name="Gebre Yohannes G."/>
            <person name="Young M.W."/>
            <person name="Martin P."/>
            <person name="Gantlett R."/>
            <person name="Kenicer G."/>
            <person name="Hawes C."/>
            <person name="Begg G.S."/>
            <person name="Quilliam R.S."/>
            <person name="Squire G.R."/>
            <person name="Poole P.S."/>
            <person name="Young P.W."/>
            <person name="Iannetta P.M."/>
            <person name="James E.K."/>
        </authorList>
    </citation>
    <scope>NUCLEOTIDE SEQUENCE [LARGE SCALE GENOMIC DNA]</scope>
    <source>
        <strain evidence="2 3">JHI1118</strain>
    </source>
</reference>
<evidence type="ECO:0000313" key="2">
    <source>
        <dbReference type="EMBL" id="NEI68540.1"/>
    </source>
</evidence>
<dbReference type="EMBL" id="WUEY01000001">
    <property type="protein sequence ID" value="NEI68540.1"/>
    <property type="molecule type" value="Genomic_DNA"/>
</dbReference>
<organism evidence="2 3">
    <name type="scientific">Rhizobium lusitanum</name>
    <dbReference type="NCBI Taxonomy" id="293958"/>
    <lineage>
        <taxon>Bacteria</taxon>
        <taxon>Pseudomonadati</taxon>
        <taxon>Pseudomonadota</taxon>
        <taxon>Alphaproteobacteria</taxon>
        <taxon>Hyphomicrobiales</taxon>
        <taxon>Rhizobiaceae</taxon>
        <taxon>Rhizobium/Agrobacterium group</taxon>
        <taxon>Rhizobium</taxon>
    </lineage>
</organism>
<evidence type="ECO:0000259" key="1">
    <source>
        <dbReference type="Pfam" id="PF13788"/>
    </source>
</evidence>
<comment type="caution">
    <text evidence="2">The sequence shown here is derived from an EMBL/GenBank/DDBJ whole genome shotgun (WGS) entry which is preliminary data.</text>
</comment>
<protein>
    <submittedName>
        <fullName evidence="2">DUF4180 domain-containing protein</fullName>
    </submittedName>
</protein>
<evidence type="ECO:0000313" key="3">
    <source>
        <dbReference type="Proteomes" id="UP000483035"/>
    </source>
</evidence>